<accession>A0AAW5R0H2</accession>
<dbReference type="Pfam" id="PF02021">
    <property type="entry name" value="UPF0102"/>
    <property type="match status" value="1"/>
</dbReference>
<evidence type="ECO:0000313" key="3">
    <source>
        <dbReference type="EMBL" id="MCT8972163.1"/>
    </source>
</evidence>
<dbReference type="RefSeq" id="WP_261615737.1">
    <property type="nucleotide sequence ID" value="NZ_JALIDZ010000004.1"/>
</dbReference>
<comment type="similarity">
    <text evidence="1 2">Belongs to the UPF0102 family.</text>
</comment>
<dbReference type="HAMAP" id="MF_00048">
    <property type="entry name" value="UPF0102"/>
    <property type="match status" value="1"/>
</dbReference>
<dbReference type="Gene3D" id="3.40.1350.10">
    <property type="match status" value="1"/>
</dbReference>
<dbReference type="InterPro" id="IPR011856">
    <property type="entry name" value="tRNA_endonuc-like_dom_sf"/>
</dbReference>
<evidence type="ECO:0000313" key="4">
    <source>
        <dbReference type="Proteomes" id="UP001320898"/>
    </source>
</evidence>
<evidence type="ECO:0000256" key="2">
    <source>
        <dbReference type="HAMAP-Rule" id="MF_00048"/>
    </source>
</evidence>
<organism evidence="3 4">
    <name type="scientific">Microbaculum marinisediminis</name>
    <dbReference type="NCBI Taxonomy" id="2931392"/>
    <lineage>
        <taxon>Bacteria</taxon>
        <taxon>Pseudomonadati</taxon>
        <taxon>Pseudomonadota</taxon>
        <taxon>Alphaproteobacteria</taxon>
        <taxon>Hyphomicrobiales</taxon>
        <taxon>Tepidamorphaceae</taxon>
        <taxon>Microbaculum</taxon>
    </lineage>
</organism>
<protein>
    <recommendedName>
        <fullName evidence="2">UPF0102 protein MUB46_09870</fullName>
    </recommendedName>
</protein>
<reference evidence="3 4" key="1">
    <citation type="submission" date="2022-04" db="EMBL/GenBank/DDBJ databases">
        <authorList>
            <person name="Ye Y.-Q."/>
            <person name="Du Z.-J."/>
        </authorList>
    </citation>
    <scope>NUCLEOTIDE SEQUENCE [LARGE SCALE GENOMIC DNA]</scope>
    <source>
        <strain evidence="3 4">A6E488</strain>
    </source>
</reference>
<dbReference type="InterPro" id="IPR003509">
    <property type="entry name" value="UPF0102_YraN-like"/>
</dbReference>
<dbReference type="InterPro" id="IPR011335">
    <property type="entry name" value="Restrct_endonuc-II-like"/>
</dbReference>
<dbReference type="Proteomes" id="UP001320898">
    <property type="component" value="Unassembled WGS sequence"/>
</dbReference>
<dbReference type="GO" id="GO:0003676">
    <property type="term" value="F:nucleic acid binding"/>
    <property type="evidence" value="ECO:0007669"/>
    <property type="project" value="InterPro"/>
</dbReference>
<name>A0AAW5R0H2_9HYPH</name>
<dbReference type="EMBL" id="JALIDZ010000004">
    <property type="protein sequence ID" value="MCT8972163.1"/>
    <property type="molecule type" value="Genomic_DNA"/>
</dbReference>
<evidence type="ECO:0000256" key="1">
    <source>
        <dbReference type="ARBA" id="ARBA00006738"/>
    </source>
</evidence>
<dbReference type="SUPFAM" id="SSF52980">
    <property type="entry name" value="Restriction endonuclease-like"/>
    <property type="match status" value="1"/>
</dbReference>
<comment type="caution">
    <text evidence="3">The sequence shown here is derived from an EMBL/GenBank/DDBJ whole genome shotgun (WGS) entry which is preliminary data.</text>
</comment>
<dbReference type="PANTHER" id="PTHR34039">
    <property type="entry name" value="UPF0102 PROTEIN YRAN"/>
    <property type="match status" value="1"/>
</dbReference>
<keyword evidence="4" id="KW-1185">Reference proteome</keyword>
<sequence length="124" mass="14396">MARTTADRRRSERFGRLAETATVLLYLSRGYRPLARRLRTPVGELDLIVLRGRTLVPVEVKLRATAADAAFAITARNRRRILDATRWWLARHPDHARYTVRFDVVLWSPWSWPRRIAGAFEAEA</sequence>
<dbReference type="PANTHER" id="PTHR34039:SF1">
    <property type="entry name" value="UPF0102 PROTEIN YRAN"/>
    <property type="match status" value="1"/>
</dbReference>
<gene>
    <name evidence="3" type="ORF">MUB46_09870</name>
</gene>
<proteinExistence type="inferred from homology"/>
<dbReference type="AlphaFoldDB" id="A0AAW5R0H2"/>